<name>A0A2P2E5G3_9LEPT</name>
<gene>
    <name evidence="2" type="ORF">LPTSP4_36590</name>
</gene>
<accession>A0A2P2E5G3</accession>
<evidence type="ECO:0000256" key="1">
    <source>
        <dbReference type="SAM" id="Phobius"/>
    </source>
</evidence>
<dbReference type="Proteomes" id="UP000245133">
    <property type="component" value="Unassembled WGS sequence"/>
</dbReference>
<reference evidence="2 3" key="1">
    <citation type="submission" date="2018-02" db="EMBL/GenBank/DDBJ databases">
        <title>Novel Leptospira species isolated from soil and water in Japan.</title>
        <authorList>
            <person name="Nakao R."/>
            <person name="Masuzawa T."/>
        </authorList>
    </citation>
    <scope>NUCLEOTIDE SEQUENCE [LARGE SCALE GENOMIC DNA]</scope>
    <source>
        <strain evidence="2 3">YH101</strain>
    </source>
</reference>
<sequence length="220" mass="26426">MDDLFKFLFSRGLALGLYYTSYIIMLYLRLYYSHGIDLFDFTDKNDRRILLGQLPEQINNAILSTEIYLFIFLLILPYIFLKIVKYISHRIGLKKFNERYTTKENTNELKYIDIILEIENDPKLNFLYWFPANETLSTEIMINPKREQSYKYNHGYIFQNPRIQKCLSLKILKYDNPNGIFRPGTSLIVSKDIYFTLENQITDELINKYKGRKFQTYFTN</sequence>
<feature type="transmembrane region" description="Helical" evidence="1">
    <location>
        <begin position="12"/>
        <end position="32"/>
    </location>
</feature>
<protein>
    <submittedName>
        <fullName evidence="2">Uncharacterized protein</fullName>
    </submittedName>
</protein>
<dbReference type="AlphaFoldDB" id="A0A2P2E5G3"/>
<keyword evidence="1" id="KW-0812">Transmembrane</keyword>
<evidence type="ECO:0000313" key="3">
    <source>
        <dbReference type="Proteomes" id="UP000245133"/>
    </source>
</evidence>
<keyword evidence="3" id="KW-1185">Reference proteome</keyword>
<keyword evidence="1" id="KW-0472">Membrane</keyword>
<dbReference type="RefSeq" id="WP_108978528.1">
    <property type="nucleotide sequence ID" value="NZ_BFBB01000013.1"/>
</dbReference>
<proteinExistence type="predicted"/>
<feature type="transmembrane region" description="Helical" evidence="1">
    <location>
        <begin position="67"/>
        <end position="87"/>
    </location>
</feature>
<keyword evidence="1" id="KW-1133">Transmembrane helix</keyword>
<comment type="caution">
    <text evidence="2">The sequence shown here is derived from an EMBL/GenBank/DDBJ whole genome shotgun (WGS) entry which is preliminary data.</text>
</comment>
<dbReference type="EMBL" id="BFBB01000013">
    <property type="protein sequence ID" value="GBF52121.1"/>
    <property type="molecule type" value="Genomic_DNA"/>
</dbReference>
<organism evidence="2 3">
    <name type="scientific">Leptospira ryugenii</name>
    <dbReference type="NCBI Taxonomy" id="1917863"/>
    <lineage>
        <taxon>Bacteria</taxon>
        <taxon>Pseudomonadati</taxon>
        <taxon>Spirochaetota</taxon>
        <taxon>Spirochaetia</taxon>
        <taxon>Leptospirales</taxon>
        <taxon>Leptospiraceae</taxon>
        <taxon>Leptospira</taxon>
    </lineage>
</organism>
<evidence type="ECO:0000313" key="2">
    <source>
        <dbReference type="EMBL" id="GBF52121.1"/>
    </source>
</evidence>